<evidence type="ECO:0000256" key="15">
    <source>
        <dbReference type="ARBA" id="ARBA00046691"/>
    </source>
</evidence>
<comment type="subunit">
    <text evidence="15">Homodimer. Associates with internalized INSR complexes on Golgi/endosomal membranes. Interacts with INSR; ATIC together with PRKAA2/AMPK2 and HACD3/PTPLAD1 is proposed to be part of a signaling network regulating INSR autophosphorylation and endocytosis.</text>
</comment>
<dbReference type="PANTHER" id="PTHR11692:SF0">
    <property type="entry name" value="BIFUNCTIONAL PURINE BIOSYNTHESIS PROTEIN ATIC"/>
    <property type="match status" value="1"/>
</dbReference>
<evidence type="ECO:0000256" key="11">
    <source>
        <dbReference type="ARBA" id="ARBA00022755"/>
    </source>
</evidence>
<dbReference type="HOGENOM" id="CLU_016316_3_2_1"/>
<reference evidence="20 22" key="2">
    <citation type="journal article" date="2013" name="Nature">
        <title>Insights into bilaterian evolution from three spiralian genomes.</title>
        <authorList>
            <person name="Simakov O."/>
            <person name="Marletaz F."/>
            <person name="Cho S.J."/>
            <person name="Edsinger-Gonzales E."/>
            <person name="Havlak P."/>
            <person name="Hellsten U."/>
            <person name="Kuo D.H."/>
            <person name="Larsson T."/>
            <person name="Lv J."/>
            <person name="Arendt D."/>
            <person name="Savage R."/>
            <person name="Osoegawa K."/>
            <person name="de Jong P."/>
            <person name="Grimwood J."/>
            <person name="Chapman J.A."/>
            <person name="Shapiro H."/>
            <person name="Aerts A."/>
            <person name="Otillar R.P."/>
            <person name="Terry A.Y."/>
            <person name="Boore J.L."/>
            <person name="Grigoriev I.V."/>
            <person name="Lindberg D.R."/>
            <person name="Seaver E.C."/>
            <person name="Weisblat D.A."/>
            <person name="Putnam N.H."/>
            <person name="Rokhsar D.S."/>
        </authorList>
    </citation>
    <scope>NUCLEOTIDE SEQUENCE</scope>
</reference>
<comment type="function">
    <text evidence="18">Bifunctional enzyme that catalyzes the last two steps of purine biosynthesis. Acts as a transformylase that incorporates a formyl group to the AMP analog AICAR (5-amino-1-(5-phospho-beta-D-ribosyl)imidazole-4-carboxamide) to produce the intermediate formyl-AICAR (FAICAR). Can use both 10-formyldihydrofolate and 10-formyltetrahydrofolate as the formyl donor in this reaction. Also catalyzes the cyclization of FAICAR to inosine monophosphate (IMP). Promotes insulin receptor/INSR autophosphorylation and is involved in INSR internalization.</text>
</comment>
<dbReference type="OrthoDB" id="6017153at2759"/>
<dbReference type="SMART" id="SM00851">
    <property type="entry name" value="MGS"/>
    <property type="match status" value="1"/>
</dbReference>
<dbReference type="GO" id="GO:0004643">
    <property type="term" value="F:phosphoribosylaminoimidazolecarboxamide formyltransferase activity"/>
    <property type="evidence" value="ECO:0000318"/>
    <property type="project" value="GO_Central"/>
</dbReference>
<evidence type="ECO:0000256" key="7">
    <source>
        <dbReference type="ARBA" id="ARBA00012712"/>
    </source>
</evidence>
<evidence type="ECO:0000256" key="10">
    <source>
        <dbReference type="ARBA" id="ARBA00022679"/>
    </source>
</evidence>
<keyword evidence="11" id="KW-0658">Purine biosynthesis</keyword>
<dbReference type="Pfam" id="PF02142">
    <property type="entry name" value="MGS"/>
    <property type="match status" value="1"/>
</dbReference>
<evidence type="ECO:0000256" key="2">
    <source>
        <dbReference type="ARBA" id="ARBA00004514"/>
    </source>
</evidence>
<comment type="pathway">
    <text evidence="4">Purine metabolism; IMP biosynthesis via de novo pathway; 5-formamido-1-(5-phospho-D-ribosyl)imidazole-4-carboxamide from 5-amino-1-(5-phospho-D-ribosyl)imidazole-4-carboxamide (10-formyl THF route): step 1/1.</text>
</comment>
<keyword evidence="9" id="KW-0963">Cytoplasm</keyword>
<dbReference type="OMA" id="IKHNNPC"/>
<dbReference type="PROSITE" id="PS51855">
    <property type="entry name" value="MGS"/>
    <property type="match status" value="1"/>
</dbReference>
<proteinExistence type="inferred from homology"/>
<dbReference type="CDD" id="cd01421">
    <property type="entry name" value="IMPCH"/>
    <property type="match status" value="1"/>
</dbReference>
<dbReference type="GeneID" id="20217770"/>
<dbReference type="InParanoid" id="T1G9M4"/>
<evidence type="ECO:0000313" key="22">
    <source>
        <dbReference type="Proteomes" id="UP000015101"/>
    </source>
</evidence>
<evidence type="ECO:0000256" key="13">
    <source>
        <dbReference type="ARBA" id="ARBA00023268"/>
    </source>
</evidence>
<protein>
    <recommendedName>
        <fullName evidence="8">Bifunctional purine biosynthesis protein ATIC</fullName>
        <ecNumber evidence="6">2.1.2.3</ecNumber>
        <ecNumber evidence="7">3.5.4.10</ecNumber>
    </recommendedName>
    <alternativeName>
        <fullName evidence="14">AICAR transformylase/inosine monophosphate cyclohydrolase</fullName>
    </alternativeName>
</protein>
<dbReference type="PANTHER" id="PTHR11692">
    <property type="entry name" value="BIFUNCTIONAL PURINE BIOSYNTHESIS PROTEIN PURH"/>
    <property type="match status" value="1"/>
</dbReference>
<feature type="domain" description="MGS-like" evidence="19">
    <location>
        <begin position="1"/>
        <end position="148"/>
    </location>
</feature>
<comment type="catalytic activity">
    <reaction evidence="1">
        <text>10-formyldihydrofolate + 5-amino-1-(5-phospho-beta-D-ribosyl)imidazole-4-carboxamide = 5-formamido-1-(5-phospho-D-ribosyl)imidazole-4-carboxamide + 7,8-dihydrofolate</text>
        <dbReference type="Rhea" id="RHEA:59144"/>
        <dbReference type="ChEBI" id="CHEBI:57451"/>
        <dbReference type="ChEBI" id="CHEBI:57452"/>
        <dbReference type="ChEBI" id="CHEBI:58467"/>
        <dbReference type="ChEBI" id="CHEBI:58475"/>
    </reaction>
    <physiologicalReaction direction="left-to-right" evidence="1">
        <dbReference type="Rhea" id="RHEA:59145"/>
    </physiologicalReaction>
</comment>
<dbReference type="InterPro" id="IPR011607">
    <property type="entry name" value="MGS-like_dom"/>
</dbReference>
<dbReference type="STRING" id="6412.T1G9M4"/>
<evidence type="ECO:0000256" key="5">
    <source>
        <dbReference type="ARBA" id="ARBA00007667"/>
    </source>
</evidence>
<keyword evidence="13" id="KW-0511">Multifunctional enzyme</keyword>
<organism evidence="21 22">
    <name type="scientific">Helobdella robusta</name>
    <name type="common">Californian leech</name>
    <dbReference type="NCBI Taxonomy" id="6412"/>
    <lineage>
        <taxon>Eukaryota</taxon>
        <taxon>Metazoa</taxon>
        <taxon>Spiralia</taxon>
        <taxon>Lophotrochozoa</taxon>
        <taxon>Annelida</taxon>
        <taxon>Clitellata</taxon>
        <taxon>Hirudinea</taxon>
        <taxon>Rhynchobdellida</taxon>
        <taxon>Glossiphoniidae</taxon>
        <taxon>Helobdella</taxon>
    </lineage>
</organism>
<evidence type="ECO:0000256" key="9">
    <source>
        <dbReference type="ARBA" id="ARBA00022490"/>
    </source>
</evidence>
<name>T1G9M4_HELRO</name>
<dbReference type="EC" id="3.5.4.10" evidence="7"/>
<dbReference type="FunFam" id="3.40.140.20:FF:000003">
    <property type="entry name" value="Bifunctional purine biosynthesis protein"/>
    <property type="match status" value="1"/>
</dbReference>
<evidence type="ECO:0000313" key="20">
    <source>
        <dbReference type="EMBL" id="ESO07653.1"/>
    </source>
</evidence>
<reference evidence="22" key="1">
    <citation type="submission" date="2012-12" db="EMBL/GenBank/DDBJ databases">
        <authorList>
            <person name="Hellsten U."/>
            <person name="Grimwood J."/>
            <person name="Chapman J.A."/>
            <person name="Shapiro H."/>
            <person name="Aerts A."/>
            <person name="Otillar R.P."/>
            <person name="Terry A.Y."/>
            <person name="Boore J.L."/>
            <person name="Simakov O."/>
            <person name="Marletaz F."/>
            <person name="Cho S.-J."/>
            <person name="Edsinger-Gonzales E."/>
            <person name="Havlak P."/>
            <person name="Kuo D.-H."/>
            <person name="Larsson T."/>
            <person name="Lv J."/>
            <person name="Arendt D."/>
            <person name="Savage R."/>
            <person name="Osoegawa K."/>
            <person name="de Jong P."/>
            <person name="Lindberg D.R."/>
            <person name="Seaver E.C."/>
            <person name="Weisblat D.A."/>
            <person name="Putnam N.H."/>
            <person name="Grigoriev I.V."/>
            <person name="Rokhsar D.S."/>
        </authorList>
    </citation>
    <scope>NUCLEOTIDE SEQUENCE</scope>
</reference>
<keyword evidence="10" id="KW-0808">Transferase</keyword>
<keyword evidence="12" id="KW-0378">Hydrolase</keyword>
<dbReference type="Proteomes" id="UP000015101">
    <property type="component" value="Unassembled WGS sequence"/>
</dbReference>
<reference evidence="21" key="3">
    <citation type="submission" date="2015-06" db="UniProtKB">
        <authorList>
            <consortium name="EnsemblMetazoa"/>
        </authorList>
    </citation>
    <scope>IDENTIFICATION</scope>
</reference>
<dbReference type="InterPro" id="IPR016193">
    <property type="entry name" value="Cytidine_deaminase-like"/>
</dbReference>
<comment type="catalytic activity">
    <reaction evidence="17">
        <text>IMP + H2O = 5-formamido-1-(5-phospho-D-ribosyl)imidazole-4-carboxamide</text>
        <dbReference type="Rhea" id="RHEA:18445"/>
        <dbReference type="ChEBI" id="CHEBI:15377"/>
        <dbReference type="ChEBI" id="CHEBI:58053"/>
        <dbReference type="ChEBI" id="CHEBI:58467"/>
        <dbReference type="EC" id="3.5.4.10"/>
    </reaction>
    <physiologicalReaction direction="right-to-left" evidence="17">
        <dbReference type="Rhea" id="RHEA:18447"/>
    </physiologicalReaction>
</comment>
<dbReference type="NCBIfam" id="NF005492">
    <property type="entry name" value="PRK07106.1"/>
    <property type="match status" value="1"/>
</dbReference>
<dbReference type="eggNOG" id="KOG2555">
    <property type="taxonomic scope" value="Eukaryota"/>
</dbReference>
<evidence type="ECO:0000256" key="1">
    <source>
        <dbReference type="ARBA" id="ARBA00000945"/>
    </source>
</evidence>
<evidence type="ECO:0000256" key="8">
    <source>
        <dbReference type="ARBA" id="ARBA00017905"/>
    </source>
</evidence>
<dbReference type="InterPro" id="IPR002695">
    <property type="entry name" value="PurH-like"/>
</dbReference>
<dbReference type="Gene3D" id="1.10.287.440">
    <property type="match status" value="1"/>
</dbReference>
<dbReference type="GO" id="GO:0005829">
    <property type="term" value="C:cytosol"/>
    <property type="evidence" value="ECO:0000318"/>
    <property type="project" value="GO_Central"/>
</dbReference>
<dbReference type="EMBL" id="AMQM01003487">
    <property type="status" value="NOT_ANNOTATED_CDS"/>
    <property type="molecule type" value="Genomic_DNA"/>
</dbReference>
<dbReference type="PIRSF" id="PIRSF000414">
    <property type="entry name" value="AICARFT_IMPCHas"/>
    <property type="match status" value="1"/>
</dbReference>
<evidence type="ECO:0000256" key="17">
    <source>
        <dbReference type="ARBA" id="ARBA00048341"/>
    </source>
</evidence>
<dbReference type="Pfam" id="PF01808">
    <property type="entry name" value="AICARFT_IMPCHas"/>
    <property type="match status" value="1"/>
</dbReference>
<dbReference type="CTD" id="20217770"/>
<evidence type="ECO:0000256" key="14">
    <source>
        <dbReference type="ARBA" id="ARBA00032307"/>
    </source>
</evidence>
<dbReference type="FunFam" id="1.10.287.440:FF:000001">
    <property type="entry name" value="Bifunctional purine biosynthesis protein PURH"/>
    <property type="match status" value="1"/>
</dbReference>
<comment type="catalytic activity">
    <reaction evidence="16">
        <text>(6R)-10-formyltetrahydrofolate + 5-amino-1-(5-phospho-beta-D-ribosyl)imidazole-4-carboxamide = 5-formamido-1-(5-phospho-D-ribosyl)imidazole-4-carboxamide + (6S)-5,6,7,8-tetrahydrofolate</text>
        <dbReference type="Rhea" id="RHEA:22192"/>
        <dbReference type="ChEBI" id="CHEBI:57453"/>
        <dbReference type="ChEBI" id="CHEBI:58467"/>
        <dbReference type="ChEBI" id="CHEBI:58475"/>
        <dbReference type="ChEBI" id="CHEBI:195366"/>
        <dbReference type="EC" id="2.1.2.3"/>
    </reaction>
    <physiologicalReaction direction="left-to-right" evidence="16">
        <dbReference type="Rhea" id="RHEA:22193"/>
    </physiologicalReaction>
</comment>
<dbReference type="FunFam" id="3.40.50.1380:FF:000001">
    <property type="entry name" value="Bifunctional purine biosynthesis protein PurH"/>
    <property type="match status" value="1"/>
</dbReference>
<evidence type="ECO:0000256" key="6">
    <source>
        <dbReference type="ARBA" id="ARBA00012253"/>
    </source>
</evidence>
<comment type="similarity">
    <text evidence="5">Belongs to the PurH family.</text>
</comment>
<dbReference type="GO" id="GO:0003937">
    <property type="term" value="F:IMP cyclohydrolase activity"/>
    <property type="evidence" value="ECO:0000318"/>
    <property type="project" value="GO_Central"/>
</dbReference>
<dbReference type="EC" id="2.1.2.3" evidence="6"/>
<evidence type="ECO:0000256" key="16">
    <source>
        <dbReference type="ARBA" id="ARBA00047515"/>
    </source>
</evidence>
<dbReference type="RefSeq" id="XP_009014264.1">
    <property type="nucleotide sequence ID" value="XM_009016016.1"/>
</dbReference>
<dbReference type="InterPro" id="IPR024051">
    <property type="entry name" value="AICAR_Tfase_dup_dom_sf"/>
</dbReference>
<dbReference type="AlphaFoldDB" id="T1G9M4"/>
<dbReference type="InterPro" id="IPR036914">
    <property type="entry name" value="MGS-like_dom_sf"/>
</dbReference>
<dbReference type="EnsemblMetazoa" id="HelroT98406">
    <property type="protein sequence ID" value="HelroP98406"/>
    <property type="gene ID" value="HelroG98406"/>
</dbReference>
<evidence type="ECO:0000313" key="21">
    <source>
        <dbReference type="EnsemblMetazoa" id="HelroP98406"/>
    </source>
</evidence>
<evidence type="ECO:0000256" key="18">
    <source>
        <dbReference type="ARBA" id="ARBA00053070"/>
    </source>
</evidence>
<dbReference type="SUPFAM" id="SSF53927">
    <property type="entry name" value="Cytidine deaminase-like"/>
    <property type="match status" value="1"/>
</dbReference>
<dbReference type="SUPFAM" id="SSF52335">
    <property type="entry name" value="Methylglyoxal synthase-like"/>
    <property type="match status" value="1"/>
</dbReference>
<dbReference type="InterPro" id="IPR024050">
    <property type="entry name" value="AICAR_Tfase_insert_dom_sf"/>
</dbReference>
<evidence type="ECO:0000259" key="19">
    <source>
        <dbReference type="PROSITE" id="PS51855"/>
    </source>
</evidence>
<gene>
    <name evidence="21" type="primary">20217770</name>
    <name evidence="20" type="ORF">HELRODRAFT_98406</name>
</gene>
<dbReference type="NCBIfam" id="TIGR00355">
    <property type="entry name" value="purH"/>
    <property type="match status" value="1"/>
</dbReference>
<dbReference type="Gene3D" id="3.40.140.20">
    <property type="match status" value="2"/>
</dbReference>
<dbReference type="KEGG" id="hro:HELRODRAFT_98406"/>
<evidence type="ECO:0000256" key="12">
    <source>
        <dbReference type="ARBA" id="ARBA00022801"/>
    </source>
</evidence>
<evidence type="ECO:0000256" key="4">
    <source>
        <dbReference type="ARBA" id="ARBA00004954"/>
    </source>
</evidence>
<evidence type="ECO:0000256" key="3">
    <source>
        <dbReference type="ARBA" id="ARBA00004844"/>
    </source>
</evidence>
<comment type="pathway">
    <text evidence="3">Purine metabolism; IMP biosynthesis via de novo pathway; IMP from 5-formamido-1-(5-phospho-D-ribosyl)imidazole-4-carboxamide: step 1/1.</text>
</comment>
<dbReference type="HAMAP" id="MF_00139">
    <property type="entry name" value="PurH"/>
    <property type="match status" value="1"/>
</dbReference>
<dbReference type="EMBL" id="KB096183">
    <property type="protein sequence ID" value="ESO07653.1"/>
    <property type="molecule type" value="Genomic_DNA"/>
</dbReference>
<dbReference type="Gene3D" id="3.40.50.1380">
    <property type="entry name" value="Methylglyoxal synthase-like domain"/>
    <property type="match status" value="1"/>
</dbReference>
<dbReference type="GO" id="GO:0006189">
    <property type="term" value="P:'de novo' IMP biosynthetic process"/>
    <property type="evidence" value="ECO:0000318"/>
    <property type="project" value="GO_Central"/>
</dbReference>
<keyword evidence="22" id="KW-1185">Reference proteome</keyword>
<dbReference type="UniPathway" id="UPA00074">
    <property type="reaction ID" value="UER00133"/>
</dbReference>
<dbReference type="FunCoup" id="T1G9M4">
    <property type="interactions" value="1471"/>
</dbReference>
<accession>T1G9M4</accession>
<comment type="subcellular location">
    <subcellularLocation>
        <location evidence="2">Cytoplasm</location>
        <location evidence="2">Cytosol</location>
    </subcellularLocation>
</comment>
<dbReference type="SMART" id="SM00798">
    <property type="entry name" value="AICARFT_IMPCHas"/>
    <property type="match status" value="1"/>
</dbReference>
<sequence>MSGDHRKHAILSVYDKAGIIEFARRLVNAGYMILSSGGTSTHLKQQGIDVCEISTYTKSPELLKGRVKTLHPAIHAGILAKDTESDVKELENLNYNLISLVVVNLYPFVQAVSSPDVTIEEAVEQIDIGGVALLRGAAKNHSRVTVVCDPNDYDRVLEEIEHSDSKDTTAALRQSLMIKAFNHTSEYDIAISDFFRKQYSSGEAQMSLRYGINPHQTNAQIYTHLPSLPLKILNGKPGYINLLDALNGWPLVSELSQSLNLPAATSFKHVSPAGAAVGLKLSVEDAKICMVDDLLDQLSPLASAYARARGSDRMSSFGDFIALSDVCDVITARIISREVSDGIIAPGYDLEALEILKKKKGGAYCIIQIDKAYKPSARELRTVFGLTMEQMRNDAVINRDLLKNIVTTHQNLPEQAIIDLIVATIALKYTQSNSVCYAKNGQVIGIGAGQQSRIHCTRLAGVKATNWWLRHHPRVASMTFKKGVKRSEIANAIDNFVEGTVGQDVDKCNWEKSFEVVPEPLSKEEIHSWMMKLTDVALSSDAFFPFRDNIDRASQIGVKYIVAPSGSTNDQSIIEACNEHGITLAHTSLRLFHH</sequence>